<protein>
    <submittedName>
        <fullName evidence="1">Uncharacterized protein</fullName>
    </submittedName>
</protein>
<dbReference type="EMBL" id="CCNB01000015">
    <property type="protein sequence ID" value="CDX38186.1"/>
    <property type="molecule type" value="Genomic_DNA"/>
</dbReference>
<reference evidence="1 2" key="1">
    <citation type="submission" date="2014-08" db="EMBL/GenBank/DDBJ databases">
        <authorList>
            <person name="Moulin Lionel"/>
        </authorList>
    </citation>
    <scope>NUCLEOTIDE SEQUENCE [LARGE SCALE GENOMIC DNA]</scope>
</reference>
<sequence length="107" mass="12210">MSPRRHQGVLPVLVFHTSASRFGIVVDIIQPLRTFQNPRSQAGAGELEARVFMFRLRLAVVDTRSDAAASEAVENQRRMRIRLNMRWALNGSARRSRSILELRVNEP</sequence>
<proteinExistence type="predicted"/>
<dbReference type="Proteomes" id="UP000046373">
    <property type="component" value="Unassembled WGS sequence"/>
</dbReference>
<gene>
    <name evidence="1" type="ORF">MPLDJ20_220084</name>
</gene>
<organism evidence="1 2">
    <name type="scientific">Mesorhizobium plurifarium</name>
    <dbReference type="NCBI Taxonomy" id="69974"/>
    <lineage>
        <taxon>Bacteria</taxon>
        <taxon>Pseudomonadati</taxon>
        <taxon>Pseudomonadota</taxon>
        <taxon>Alphaproteobacteria</taxon>
        <taxon>Hyphomicrobiales</taxon>
        <taxon>Phyllobacteriaceae</taxon>
        <taxon>Mesorhizobium</taxon>
    </lineage>
</organism>
<evidence type="ECO:0000313" key="1">
    <source>
        <dbReference type="EMBL" id="CDX38186.1"/>
    </source>
</evidence>
<dbReference type="AlphaFoldDB" id="A0A090F916"/>
<accession>A0A090F916</accession>
<evidence type="ECO:0000313" key="2">
    <source>
        <dbReference type="Proteomes" id="UP000046373"/>
    </source>
</evidence>
<name>A0A090F916_MESPL</name>